<evidence type="ECO:0008006" key="2">
    <source>
        <dbReference type="Google" id="ProtNLM"/>
    </source>
</evidence>
<organism evidence="1">
    <name type="scientific">viral metagenome</name>
    <dbReference type="NCBI Taxonomy" id="1070528"/>
    <lineage>
        <taxon>unclassified sequences</taxon>
        <taxon>metagenomes</taxon>
        <taxon>organismal metagenomes</taxon>
    </lineage>
</organism>
<accession>A0A6M3LGU3</accession>
<dbReference type="EMBL" id="MT143059">
    <property type="protein sequence ID" value="QJA92351.1"/>
    <property type="molecule type" value="Genomic_DNA"/>
</dbReference>
<sequence length="85" mass="10427">MKTTDYLVPIEREYEQFRDKQINGMKYRNDEYVISYLAFLRRKGLGQDERNRLTTIRLNRLLEEVQVTPMPPFTWTEENIDKRVR</sequence>
<proteinExistence type="predicted"/>
<name>A0A6M3LGU3_9ZZZZ</name>
<reference evidence="1" key="1">
    <citation type="submission" date="2020-03" db="EMBL/GenBank/DDBJ databases">
        <title>The deep terrestrial virosphere.</title>
        <authorList>
            <person name="Holmfeldt K."/>
            <person name="Nilsson E."/>
            <person name="Simone D."/>
            <person name="Lopez-Fernandez M."/>
            <person name="Wu X."/>
            <person name="de Brujin I."/>
            <person name="Lundin D."/>
            <person name="Andersson A."/>
            <person name="Bertilsson S."/>
            <person name="Dopson M."/>
        </authorList>
    </citation>
    <scope>NUCLEOTIDE SEQUENCE</scope>
    <source>
        <strain evidence="1">MM415B04729</strain>
    </source>
</reference>
<protein>
    <recommendedName>
        <fullName evidence="2">Core-binding (CB) domain-containing protein</fullName>
    </recommendedName>
</protein>
<evidence type="ECO:0000313" key="1">
    <source>
        <dbReference type="EMBL" id="QJA92351.1"/>
    </source>
</evidence>
<dbReference type="AlphaFoldDB" id="A0A6M3LGU3"/>
<gene>
    <name evidence="1" type="ORF">MM415B04729_0010</name>
</gene>